<keyword evidence="2" id="KW-1185">Reference proteome</keyword>
<proteinExistence type="predicted"/>
<dbReference type="EMBL" id="JAINUG010000227">
    <property type="protein sequence ID" value="KAJ8386497.1"/>
    <property type="molecule type" value="Genomic_DNA"/>
</dbReference>
<dbReference type="Proteomes" id="UP001221898">
    <property type="component" value="Unassembled WGS sequence"/>
</dbReference>
<reference evidence="1" key="1">
    <citation type="journal article" date="2023" name="Science">
        <title>Genome structures resolve the early diversification of teleost fishes.</title>
        <authorList>
            <person name="Parey E."/>
            <person name="Louis A."/>
            <person name="Montfort J."/>
            <person name="Bouchez O."/>
            <person name="Roques C."/>
            <person name="Iampietro C."/>
            <person name="Lluch J."/>
            <person name="Castinel A."/>
            <person name="Donnadieu C."/>
            <person name="Desvignes T."/>
            <person name="Floi Bucao C."/>
            <person name="Jouanno E."/>
            <person name="Wen M."/>
            <person name="Mejri S."/>
            <person name="Dirks R."/>
            <person name="Jansen H."/>
            <person name="Henkel C."/>
            <person name="Chen W.J."/>
            <person name="Zahm M."/>
            <person name="Cabau C."/>
            <person name="Klopp C."/>
            <person name="Thompson A.W."/>
            <person name="Robinson-Rechavi M."/>
            <person name="Braasch I."/>
            <person name="Lecointre G."/>
            <person name="Bobe J."/>
            <person name="Postlethwait J.H."/>
            <person name="Berthelot C."/>
            <person name="Roest Crollius H."/>
            <person name="Guiguen Y."/>
        </authorList>
    </citation>
    <scope>NUCLEOTIDE SEQUENCE</scope>
    <source>
        <strain evidence="1">NC1722</strain>
    </source>
</reference>
<organism evidence="1 2">
    <name type="scientific">Aldrovandia affinis</name>
    <dbReference type="NCBI Taxonomy" id="143900"/>
    <lineage>
        <taxon>Eukaryota</taxon>
        <taxon>Metazoa</taxon>
        <taxon>Chordata</taxon>
        <taxon>Craniata</taxon>
        <taxon>Vertebrata</taxon>
        <taxon>Euteleostomi</taxon>
        <taxon>Actinopterygii</taxon>
        <taxon>Neopterygii</taxon>
        <taxon>Teleostei</taxon>
        <taxon>Notacanthiformes</taxon>
        <taxon>Halosauridae</taxon>
        <taxon>Aldrovandia</taxon>
    </lineage>
</organism>
<name>A0AAD7RM59_9TELE</name>
<comment type="caution">
    <text evidence="1">The sequence shown here is derived from an EMBL/GenBank/DDBJ whole genome shotgun (WGS) entry which is preliminary data.</text>
</comment>
<evidence type="ECO:0000313" key="1">
    <source>
        <dbReference type="EMBL" id="KAJ8386497.1"/>
    </source>
</evidence>
<protein>
    <submittedName>
        <fullName evidence="1">Uncharacterized protein</fullName>
    </submittedName>
</protein>
<accession>A0AAD7RM59</accession>
<evidence type="ECO:0000313" key="2">
    <source>
        <dbReference type="Proteomes" id="UP001221898"/>
    </source>
</evidence>
<sequence>MRPRWDRDSQIKVVTEGGGRVKVRNTANGPSDGISHDLTLTCIHLGGLKPQQVRSVAPPPHAERSMARCAGVREKGRSVSDACGPVYRRGSATRGMRGIRRAGRPAECPECQECPSFAPQSRGHLADLRALSMFARWP</sequence>
<gene>
    <name evidence="1" type="ORF">AAFF_G00169670</name>
</gene>
<dbReference type="AlphaFoldDB" id="A0AAD7RM59"/>